<evidence type="ECO:0000256" key="1">
    <source>
        <dbReference type="ARBA" id="ARBA00004906"/>
    </source>
</evidence>
<comment type="caution">
    <text evidence="3">The sequence shown here is derived from an EMBL/GenBank/DDBJ whole genome shotgun (WGS) entry which is preliminary data.</text>
</comment>
<dbReference type="AlphaFoldDB" id="A0AAV8GTV7"/>
<dbReference type="SUPFAM" id="SSF54695">
    <property type="entry name" value="POZ domain"/>
    <property type="match status" value="1"/>
</dbReference>
<dbReference type="InterPro" id="IPR011333">
    <property type="entry name" value="SKP1/BTB/POZ_sf"/>
</dbReference>
<proteinExistence type="predicted"/>
<dbReference type="GO" id="GO:0051260">
    <property type="term" value="P:protein homooligomerization"/>
    <property type="evidence" value="ECO:0007669"/>
    <property type="project" value="InterPro"/>
</dbReference>
<protein>
    <submittedName>
        <fullName evidence="3">BTB/POZ domain-containing protein</fullName>
    </submittedName>
</protein>
<dbReference type="SUPFAM" id="SSF50978">
    <property type="entry name" value="WD40 repeat-like"/>
    <property type="match status" value="1"/>
</dbReference>
<gene>
    <name evidence="3" type="ORF">LUZ62_018458</name>
</gene>
<dbReference type="InterPro" id="IPR036322">
    <property type="entry name" value="WD40_repeat_dom_sf"/>
</dbReference>
<dbReference type="Pfam" id="PF02214">
    <property type="entry name" value="BTB_2"/>
    <property type="match status" value="1"/>
</dbReference>
<dbReference type="PANTHER" id="PTHR11145:SF23">
    <property type="entry name" value="PROTEIN BINDING PROTEIN"/>
    <property type="match status" value="1"/>
</dbReference>
<dbReference type="InterPro" id="IPR003131">
    <property type="entry name" value="T1-type_BTB"/>
</dbReference>
<feature type="domain" description="BTB" evidence="2">
    <location>
        <begin position="5"/>
        <end position="99"/>
    </location>
</feature>
<name>A0AAV8GTV7_9POAL</name>
<evidence type="ECO:0000313" key="4">
    <source>
        <dbReference type="Proteomes" id="UP001140206"/>
    </source>
</evidence>
<dbReference type="Gene3D" id="3.30.710.10">
    <property type="entry name" value="Potassium Channel Kv1.1, Chain A"/>
    <property type="match status" value="1"/>
</dbReference>
<dbReference type="PANTHER" id="PTHR11145">
    <property type="entry name" value="BTB/POZ DOMAIN-CONTAINING ADAPTER FOR CUL3-MEDIATED RHOA DEGRADATION PROTEIN FAMILY MEMBER"/>
    <property type="match status" value="1"/>
</dbReference>
<accession>A0AAV8GTV7</accession>
<comment type="pathway">
    <text evidence="1">Protein modification; protein ubiquitination.</text>
</comment>
<sequence length="452" mass="49142">MSTNPIITLNIGGTLFHTTHQTLSLTGPTSPLSSLPLPSPSSPPPFFDRDPDLFSHLLSFLRSGLPPSPSLLPSLLAEAEFFSFPPPLLSKLSLPLHFNPFALSPSLSLHLNGRDRISSVSVSPSSSVLSVAHGCKVTTFTPSLLHKSTVLTPLPFIDVVLPLTSSLGAAGAKDFPGLHLVNLLETSPPEVLHWAPHPSLANSSTVLAIGYSPNLLFSSFESCRRNSNAIVAFDLEKFEPVLEIGRKEIFAAEIDTAIPATKLSWINNLGLLMAAGSHAGPAGFSGYVKFFDTRANRLAFEIEEKNSDCFADVAASDSLLSVFKVGVSSGDVYVTDLRKIESFDNWTLIGEGRRSGDMKKKEGLGCKMECYEKNVFVSREGEVEMWSQAAMAEEEQKVMKRNFMGRGKEGEDKKKITQLAFGGNRMILARKDEMCLEVPRRCGCSLVNQTIQ</sequence>
<reference evidence="3" key="1">
    <citation type="submission" date="2022-08" db="EMBL/GenBank/DDBJ databases">
        <authorList>
            <person name="Marques A."/>
        </authorList>
    </citation>
    <scope>NUCLEOTIDE SEQUENCE</scope>
    <source>
        <strain evidence="3">RhyPub2mFocal</strain>
        <tissue evidence="3">Leaves</tissue>
    </source>
</reference>
<dbReference type="InterPro" id="IPR000210">
    <property type="entry name" value="BTB/POZ_dom"/>
</dbReference>
<evidence type="ECO:0000259" key="2">
    <source>
        <dbReference type="SMART" id="SM00225"/>
    </source>
</evidence>
<evidence type="ECO:0000313" key="3">
    <source>
        <dbReference type="EMBL" id="KAJ4805892.1"/>
    </source>
</evidence>
<organism evidence="3 4">
    <name type="scientific">Rhynchospora pubera</name>
    <dbReference type="NCBI Taxonomy" id="906938"/>
    <lineage>
        <taxon>Eukaryota</taxon>
        <taxon>Viridiplantae</taxon>
        <taxon>Streptophyta</taxon>
        <taxon>Embryophyta</taxon>
        <taxon>Tracheophyta</taxon>
        <taxon>Spermatophyta</taxon>
        <taxon>Magnoliopsida</taxon>
        <taxon>Liliopsida</taxon>
        <taxon>Poales</taxon>
        <taxon>Cyperaceae</taxon>
        <taxon>Cyperoideae</taxon>
        <taxon>Rhynchosporeae</taxon>
        <taxon>Rhynchospora</taxon>
    </lineage>
</organism>
<dbReference type="SMART" id="SM00225">
    <property type="entry name" value="BTB"/>
    <property type="match status" value="1"/>
</dbReference>
<dbReference type="InterPro" id="IPR045068">
    <property type="entry name" value="BACURD1-3"/>
</dbReference>
<keyword evidence="4" id="KW-1185">Reference proteome</keyword>
<dbReference type="EMBL" id="JAMFTS010000001">
    <property type="protein sequence ID" value="KAJ4805892.1"/>
    <property type="molecule type" value="Genomic_DNA"/>
</dbReference>
<dbReference type="Proteomes" id="UP001140206">
    <property type="component" value="Chromosome 1"/>
</dbReference>